<dbReference type="AlphaFoldDB" id="A0A395J495"/>
<dbReference type="InterPro" id="IPR016039">
    <property type="entry name" value="Thiolase-like"/>
</dbReference>
<gene>
    <name evidence="2" type="ORF">DID88_007749</name>
</gene>
<dbReference type="OrthoDB" id="3542226at2759"/>
<organism evidence="2 3">
    <name type="scientific">Monilinia fructigena</name>
    <dbReference type="NCBI Taxonomy" id="38457"/>
    <lineage>
        <taxon>Eukaryota</taxon>
        <taxon>Fungi</taxon>
        <taxon>Dikarya</taxon>
        <taxon>Ascomycota</taxon>
        <taxon>Pezizomycotina</taxon>
        <taxon>Leotiomycetes</taxon>
        <taxon>Helotiales</taxon>
        <taxon>Sclerotiniaceae</taxon>
        <taxon>Monilinia</taxon>
    </lineage>
</organism>
<proteinExistence type="predicted"/>
<name>A0A395J495_9HELO</name>
<dbReference type="Proteomes" id="UP000249056">
    <property type="component" value="Unassembled WGS sequence"/>
</dbReference>
<protein>
    <recommendedName>
        <fullName evidence="4">Thiolase-like protein type 1 additional C-terminal domain-containing protein</fullName>
    </recommendedName>
</protein>
<evidence type="ECO:0008006" key="4">
    <source>
        <dbReference type="Google" id="ProtNLM"/>
    </source>
</evidence>
<evidence type="ECO:0000313" key="2">
    <source>
        <dbReference type="EMBL" id="RAL66968.1"/>
    </source>
</evidence>
<dbReference type="Gene3D" id="3.40.47.10">
    <property type="match status" value="2"/>
</dbReference>
<feature type="region of interest" description="Disordered" evidence="1">
    <location>
        <begin position="226"/>
        <end position="245"/>
    </location>
</feature>
<dbReference type="GO" id="GO:0016746">
    <property type="term" value="F:acyltransferase activity"/>
    <property type="evidence" value="ECO:0007669"/>
    <property type="project" value="InterPro"/>
</dbReference>
<dbReference type="EMBL" id="QKRW01000005">
    <property type="protein sequence ID" value="RAL66968.1"/>
    <property type="molecule type" value="Genomic_DNA"/>
</dbReference>
<evidence type="ECO:0000313" key="3">
    <source>
        <dbReference type="Proteomes" id="UP000249056"/>
    </source>
</evidence>
<evidence type="ECO:0000256" key="1">
    <source>
        <dbReference type="SAM" id="MobiDB-lite"/>
    </source>
</evidence>
<accession>A0A395J495</accession>
<keyword evidence="3" id="KW-1185">Reference proteome</keyword>
<sequence length="255" mass="27508">MIQAVEAALLDTGLKGRELGLLRRSVDDVGVVRGGLGVTSAITKTGTYPPHWAPPTSDPRSVLALPKGAENPGTIHNIGLPIHVYPLFENAFRAHRHQSPAANRAESAKLYAQFAKIAAENEYAWNRTQAGKLNEESIGTVGRGNRMICWPYPLLMNAFNNVNMAASCIVTSVEFARELGISEEKWIYPLGGAGMRERENCGLTSFGGAGNNYSLHAVSEMVRQLRKKRSQAGQGEDENKDGGAFNGLVLANGGY</sequence>
<reference evidence="2 3" key="1">
    <citation type="submission" date="2018-06" db="EMBL/GenBank/DDBJ databases">
        <title>Genome Sequence of the Brown Rot Fungal Pathogen Monilinia fructigena.</title>
        <authorList>
            <person name="Landi L."/>
            <person name="De Miccolis Angelini R.M."/>
            <person name="Pollastro S."/>
            <person name="Abate D."/>
            <person name="Faretra F."/>
            <person name="Romanazzi G."/>
        </authorList>
    </citation>
    <scope>NUCLEOTIDE SEQUENCE [LARGE SCALE GENOMIC DNA]</scope>
    <source>
        <strain evidence="2 3">Mfrg269</strain>
    </source>
</reference>
<comment type="caution">
    <text evidence="2">The sequence shown here is derived from an EMBL/GenBank/DDBJ whole genome shotgun (WGS) entry which is preliminary data.</text>
</comment>